<dbReference type="InterPro" id="IPR036097">
    <property type="entry name" value="HisK_dim/P_sf"/>
</dbReference>
<dbReference type="SUPFAM" id="SSF47384">
    <property type="entry name" value="Homodimeric domain of signal transducing histidine kinase"/>
    <property type="match status" value="1"/>
</dbReference>
<evidence type="ECO:0000256" key="13">
    <source>
        <dbReference type="ARBA" id="ARBA00023012"/>
    </source>
</evidence>
<evidence type="ECO:0000256" key="9">
    <source>
        <dbReference type="ARBA" id="ARBA00022741"/>
    </source>
</evidence>
<evidence type="ECO:0000256" key="14">
    <source>
        <dbReference type="ARBA" id="ARBA00023136"/>
    </source>
</evidence>
<evidence type="ECO:0000256" key="4">
    <source>
        <dbReference type="ARBA" id="ARBA00022475"/>
    </source>
</evidence>
<dbReference type="InterPro" id="IPR005467">
    <property type="entry name" value="His_kinase_dom"/>
</dbReference>
<keyword evidence="8 16" id="KW-0812">Transmembrane</keyword>
<dbReference type="SUPFAM" id="SSF158472">
    <property type="entry name" value="HAMP domain-like"/>
    <property type="match status" value="1"/>
</dbReference>
<dbReference type="Gene3D" id="3.30.565.10">
    <property type="entry name" value="Histidine kinase-like ATPase, C-terminal domain"/>
    <property type="match status" value="1"/>
</dbReference>
<evidence type="ECO:0000256" key="7">
    <source>
        <dbReference type="ARBA" id="ARBA00022679"/>
    </source>
</evidence>
<evidence type="ECO:0000256" key="11">
    <source>
        <dbReference type="ARBA" id="ARBA00022840"/>
    </source>
</evidence>
<proteinExistence type="predicted"/>
<dbReference type="PROSITE" id="PS50885">
    <property type="entry name" value="HAMP"/>
    <property type="match status" value="1"/>
</dbReference>
<dbReference type="Gene3D" id="1.10.287.130">
    <property type="match status" value="1"/>
</dbReference>
<reference evidence="19 20" key="1">
    <citation type="submission" date="2018-10" db="EMBL/GenBank/DDBJ databases">
        <title>New species genome.</title>
        <authorList>
            <person name="Li Y."/>
        </authorList>
    </citation>
    <scope>NUCLEOTIDE SEQUENCE [LARGE SCALE GENOMIC DNA]</scope>
    <source>
        <strain evidence="19 20">L6_4B</strain>
    </source>
</reference>
<dbReference type="SMART" id="SM00388">
    <property type="entry name" value="HisKA"/>
    <property type="match status" value="1"/>
</dbReference>
<evidence type="ECO:0000256" key="16">
    <source>
        <dbReference type="SAM" id="Phobius"/>
    </source>
</evidence>
<evidence type="ECO:0000313" key="19">
    <source>
        <dbReference type="EMBL" id="ROH78829.1"/>
    </source>
</evidence>
<keyword evidence="14 16" id="KW-0472">Membrane</keyword>
<dbReference type="InterPro" id="IPR004358">
    <property type="entry name" value="Sig_transdc_His_kin-like_C"/>
</dbReference>
<dbReference type="GO" id="GO:0005524">
    <property type="term" value="F:ATP binding"/>
    <property type="evidence" value="ECO:0007669"/>
    <property type="project" value="UniProtKB-KW"/>
</dbReference>
<keyword evidence="10" id="KW-0418">Kinase</keyword>
<dbReference type="PRINTS" id="PR00344">
    <property type="entry name" value="BCTRLSENSOR"/>
</dbReference>
<comment type="catalytic activity">
    <reaction evidence="1">
        <text>ATP + protein L-histidine = ADP + protein N-phospho-L-histidine.</text>
        <dbReference type="EC" id="2.7.13.3"/>
    </reaction>
</comment>
<dbReference type="InterPro" id="IPR003660">
    <property type="entry name" value="HAMP_dom"/>
</dbReference>
<keyword evidence="4" id="KW-1003">Cell membrane</keyword>
<keyword evidence="11" id="KW-0067">ATP-binding</keyword>
<feature type="domain" description="HAMP" evidence="18">
    <location>
        <begin position="179"/>
        <end position="231"/>
    </location>
</feature>
<dbReference type="Pfam" id="PF00672">
    <property type="entry name" value="HAMP"/>
    <property type="match status" value="1"/>
</dbReference>
<evidence type="ECO:0000259" key="17">
    <source>
        <dbReference type="PROSITE" id="PS50109"/>
    </source>
</evidence>
<keyword evidence="9" id="KW-0547">Nucleotide-binding</keyword>
<dbReference type="InterPro" id="IPR050980">
    <property type="entry name" value="2C_sensor_his_kinase"/>
</dbReference>
<accession>A0A3N0UE11</accession>
<evidence type="ECO:0000256" key="12">
    <source>
        <dbReference type="ARBA" id="ARBA00022989"/>
    </source>
</evidence>
<evidence type="ECO:0000256" key="2">
    <source>
        <dbReference type="ARBA" id="ARBA00004429"/>
    </source>
</evidence>
<evidence type="ECO:0000259" key="18">
    <source>
        <dbReference type="PROSITE" id="PS50885"/>
    </source>
</evidence>
<dbReference type="PANTHER" id="PTHR44936">
    <property type="entry name" value="SENSOR PROTEIN CREC"/>
    <property type="match status" value="1"/>
</dbReference>
<dbReference type="SMART" id="SM00387">
    <property type="entry name" value="HATPase_c"/>
    <property type="match status" value="1"/>
</dbReference>
<dbReference type="EC" id="2.7.13.3" evidence="3"/>
<dbReference type="InterPro" id="IPR003594">
    <property type="entry name" value="HATPase_dom"/>
</dbReference>
<keyword evidence="13" id="KW-0902">Two-component regulatory system</keyword>
<dbReference type="InterPro" id="IPR036890">
    <property type="entry name" value="HATPase_C_sf"/>
</dbReference>
<evidence type="ECO:0000256" key="6">
    <source>
        <dbReference type="ARBA" id="ARBA00022553"/>
    </source>
</evidence>
<feature type="domain" description="Histidine kinase" evidence="17">
    <location>
        <begin position="239"/>
        <end position="441"/>
    </location>
</feature>
<dbReference type="SUPFAM" id="SSF55874">
    <property type="entry name" value="ATPase domain of HSP90 chaperone/DNA topoisomerase II/histidine kinase"/>
    <property type="match status" value="1"/>
</dbReference>
<dbReference type="InterPro" id="IPR003661">
    <property type="entry name" value="HisK_dim/P_dom"/>
</dbReference>
<keyword evidence="5" id="KW-0997">Cell inner membrane</keyword>
<dbReference type="Pfam" id="PF02518">
    <property type="entry name" value="HATPase_c"/>
    <property type="match status" value="1"/>
</dbReference>
<evidence type="ECO:0000256" key="5">
    <source>
        <dbReference type="ARBA" id="ARBA00022519"/>
    </source>
</evidence>
<protein>
    <recommendedName>
        <fullName evidence="15">Sensor histidine kinase EnvZ</fullName>
        <ecNumber evidence="3">2.7.13.3</ecNumber>
    </recommendedName>
</protein>
<dbReference type="SMART" id="SM00304">
    <property type="entry name" value="HAMP"/>
    <property type="match status" value="1"/>
</dbReference>
<dbReference type="CDD" id="cd06225">
    <property type="entry name" value="HAMP"/>
    <property type="match status" value="1"/>
</dbReference>
<comment type="caution">
    <text evidence="19">The sequence shown here is derived from an EMBL/GenBank/DDBJ whole genome shotgun (WGS) entry which is preliminary data.</text>
</comment>
<name>A0A3N0UE11_9GAMM</name>
<evidence type="ECO:0000256" key="1">
    <source>
        <dbReference type="ARBA" id="ARBA00000085"/>
    </source>
</evidence>
<evidence type="ECO:0000256" key="10">
    <source>
        <dbReference type="ARBA" id="ARBA00022777"/>
    </source>
</evidence>
<dbReference type="EMBL" id="RJUJ01000011">
    <property type="protein sequence ID" value="ROH78829.1"/>
    <property type="molecule type" value="Genomic_DNA"/>
</dbReference>
<feature type="transmembrane region" description="Helical" evidence="16">
    <location>
        <begin position="152"/>
        <end position="177"/>
    </location>
</feature>
<dbReference type="PROSITE" id="PS50109">
    <property type="entry name" value="HIS_KIN"/>
    <property type="match status" value="1"/>
</dbReference>
<evidence type="ECO:0000256" key="8">
    <source>
        <dbReference type="ARBA" id="ARBA00022692"/>
    </source>
</evidence>
<dbReference type="GO" id="GO:0000155">
    <property type="term" value="F:phosphorelay sensor kinase activity"/>
    <property type="evidence" value="ECO:0007669"/>
    <property type="project" value="InterPro"/>
</dbReference>
<comment type="subcellular location">
    <subcellularLocation>
        <location evidence="2">Cell inner membrane</location>
        <topology evidence="2">Multi-pass membrane protein</topology>
    </subcellularLocation>
</comment>
<dbReference type="PANTHER" id="PTHR44936:SF5">
    <property type="entry name" value="SENSOR HISTIDINE KINASE ENVZ"/>
    <property type="match status" value="1"/>
</dbReference>
<organism evidence="19 20">
    <name type="scientific">Lonsdalea populi</name>
    <dbReference type="NCBI Taxonomy" id="1172565"/>
    <lineage>
        <taxon>Bacteria</taxon>
        <taxon>Pseudomonadati</taxon>
        <taxon>Pseudomonadota</taxon>
        <taxon>Gammaproteobacteria</taxon>
        <taxon>Enterobacterales</taxon>
        <taxon>Pectobacteriaceae</taxon>
        <taxon>Lonsdalea</taxon>
    </lineage>
</organism>
<evidence type="ECO:0000256" key="3">
    <source>
        <dbReference type="ARBA" id="ARBA00012438"/>
    </source>
</evidence>
<dbReference type="STRING" id="1172565.AU508_07730"/>
<dbReference type="GO" id="GO:0005886">
    <property type="term" value="C:plasma membrane"/>
    <property type="evidence" value="ECO:0007669"/>
    <property type="project" value="UniProtKB-SubCell"/>
</dbReference>
<dbReference type="Proteomes" id="UP000274511">
    <property type="component" value="Unassembled WGS sequence"/>
</dbReference>
<keyword evidence="6" id="KW-0597">Phosphoprotein</keyword>
<sequence length="455" mass="50288">MMSQLGLLMVSAIVIANLLAVCGLQLIGNLLSPATRNLAVERIELVYIASQLAPGSPLHIFREDGARFWIADHAEVTPFPMRREELRLRDAILKLKGFTPEMQVTFQLERSNGGPARWHLFSAENSDPLTLRSTISLPDGTYLNGIQPIDPAYAWIQLLSLSLVIMTVPLLLLSLYFTYLVVRPIKRLAAATDALSRGDWAGSLPLVGPRESKDLTGSFNLMQQRLARHLEGKTRMLASMSHDFNTPLTELRLQIELMEAGEARDDMLESLIELQSMVNGTLNFIRDETAQEKSCLCNLSKLLSDLTHRYGQKGESVNWQGEAEITIHCRPLAIKRVLSNLIENALSYAGEASVILTTESNIVRIEVLDSGPGIPEKQLEQVFEPFVRLNDNRVARHHFGGGLGLGLSIARACVHAHGGELSLKNRAPAGLCATILLPGAIRRCASLHPKRFDRS</sequence>
<dbReference type="AlphaFoldDB" id="A0A3N0UE11"/>
<dbReference type="CDD" id="cd00082">
    <property type="entry name" value="HisKA"/>
    <property type="match status" value="1"/>
</dbReference>
<evidence type="ECO:0000313" key="20">
    <source>
        <dbReference type="Proteomes" id="UP000274511"/>
    </source>
</evidence>
<keyword evidence="7" id="KW-0808">Transferase</keyword>
<dbReference type="Pfam" id="PF00512">
    <property type="entry name" value="HisKA"/>
    <property type="match status" value="1"/>
</dbReference>
<evidence type="ECO:0000256" key="15">
    <source>
        <dbReference type="ARBA" id="ARBA00041011"/>
    </source>
</evidence>
<gene>
    <name evidence="19" type="ORF">EC392_11980</name>
</gene>
<keyword evidence="12 16" id="KW-1133">Transmembrane helix</keyword>